<dbReference type="OrthoDB" id="9805142at2"/>
<evidence type="ECO:0000256" key="10">
    <source>
        <dbReference type="SAM" id="MobiDB-lite"/>
    </source>
</evidence>
<evidence type="ECO:0000259" key="11">
    <source>
        <dbReference type="Pfam" id="PF00384"/>
    </source>
</evidence>
<dbReference type="GO" id="GO:0045333">
    <property type="term" value="P:cellular respiration"/>
    <property type="evidence" value="ECO:0007669"/>
    <property type="project" value="UniProtKB-ARBA"/>
</dbReference>
<protein>
    <submittedName>
        <fullName evidence="13">FdhF/YdeP family oxidoreductase</fullName>
    </submittedName>
</protein>
<keyword evidence="4" id="KW-0004">4Fe-4S</keyword>
<dbReference type="InterPro" id="IPR006656">
    <property type="entry name" value="Mopterin_OxRdtase"/>
</dbReference>
<comment type="caution">
    <text evidence="13">The sequence shown here is derived from an EMBL/GenBank/DDBJ whole genome shotgun (WGS) entry which is preliminary data.</text>
</comment>
<dbReference type="InterPro" id="IPR037951">
    <property type="entry name" value="MopB_CT_YdeP"/>
</dbReference>
<dbReference type="GO" id="GO:0030151">
    <property type="term" value="F:molybdenum ion binding"/>
    <property type="evidence" value="ECO:0007669"/>
    <property type="project" value="InterPro"/>
</dbReference>
<dbReference type="GO" id="GO:0008863">
    <property type="term" value="F:formate dehydrogenase (NAD+) activity"/>
    <property type="evidence" value="ECO:0007669"/>
    <property type="project" value="InterPro"/>
</dbReference>
<dbReference type="Proteomes" id="UP000306196">
    <property type="component" value="Unassembled WGS sequence"/>
</dbReference>
<keyword evidence="9" id="KW-0411">Iron-sulfur</keyword>
<evidence type="ECO:0000256" key="4">
    <source>
        <dbReference type="ARBA" id="ARBA00022485"/>
    </source>
</evidence>
<dbReference type="InterPro" id="IPR050123">
    <property type="entry name" value="Prok_molybdopt-oxidoreductase"/>
</dbReference>
<evidence type="ECO:0000256" key="3">
    <source>
        <dbReference type="ARBA" id="ARBA00010312"/>
    </source>
</evidence>
<keyword evidence="8" id="KW-0408">Iron</keyword>
<comment type="similarity">
    <text evidence="3">Belongs to the prokaryotic molybdopterin-containing oxidoreductase family.</text>
</comment>
<dbReference type="EMBL" id="VAUV01000005">
    <property type="protein sequence ID" value="TLD71366.1"/>
    <property type="molecule type" value="Genomic_DNA"/>
</dbReference>
<dbReference type="AlphaFoldDB" id="A0A5R8KGE1"/>
<organism evidence="13 14">
    <name type="scientific">Phragmitibacter flavus</name>
    <dbReference type="NCBI Taxonomy" id="2576071"/>
    <lineage>
        <taxon>Bacteria</taxon>
        <taxon>Pseudomonadati</taxon>
        <taxon>Verrucomicrobiota</taxon>
        <taxon>Verrucomicrobiia</taxon>
        <taxon>Verrucomicrobiales</taxon>
        <taxon>Verrucomicrobiaceae</taxon>
        <taxon>Phragmitibacter</taxon>
    </lineage>
</organism>
<evidence type="ECO:0000256" key="8">
    <source>
        <dbReference type="ARBA" id="ARBA00023004"/>
    </source>
</evidence>
<dbReference type="CDD" id="cd02787">
    <property type="entry name" value="MopB_CT_ydeP"/>
    <property type="match status" value="1"/>
</dbReference>
<gene>
    <name evidence="13" type="ORF">FEM03_07495</name>
</gene>
<feature type="domain" description="Molybdopterin dinucleotide-binding" evidence="12">
    <location>
        <begin position="674"/>
        <end position="779"/>
    </location>
</feature>
<keyword evidence="7" id="KW-0560">Oxidoreductase</keyword>
<evidence type="ECO:0000256" key="6">
    <source>
        <dbReference type="ARBA" id="ARBA00022723"/>
    </source>
</evidence>
<dbReference type="InterPro" id="IPR041953">
    <property type="entry name" value="YdeP_MopB"/>
</dbReference>
<proteinExistence type="inferred from homology"/>
<evidence type="ECO:0000313" key="13">
    <source>
        <dbReference type="EMBL" id="TLD71366.1"/>
    </source>
</evidence>
<dbReference type="Pfam" id="PF00384">
    <property type="entry name" value="Molybdopterin"/>
    <property type="match status" value="1"/>
</dbReference>
<dbReference type="CDD" id="cd02767">
    <property type="entry name" value="MopB_ydeP"/>
    <property type="match status" value="1"/>
</dbReference>
<reference evidence="13 14" key="1">
    <citation type="submission" date="2019-05" db="EMBL/GenBank/DDBJ databases">
        <title>Verrucobacter flavum gen. nov., sp. nov. a new member of the family Verrucomicrobiaceae.</title>
        <authorList>
            <person name="Szuroczki S."/>
            <person name="Abbaszade G."/>
            <person name="Szabo A."/>
            <person name="Felfoldi T."/>
            <person name="Schumann P."/>
            <person name="Boka K."/>
            <person name="Keki Z."/>
            <person name="Toumi M."/>
            <person name="Toth E."/>
        </authorList>
    </citation>
    <scope>NUCLEOTIDE SEQUENCE [LARGE SCALE GENOMIC DNA]</scope>
    <source>
        <strain evidence="13 14">MG-N-17</strain>
    </source>
</reference>
<feature type="region of interest" description="Disordered" evidence="10">
    <location>
        <begin position="1"/>
        <end position="41"/>
    </location>
</feature>
<dbReference type="Gene3D" id="3.40.228.10">
    <property type="entry name" value="Dimethylsulfoxide Reductase, domain 2"/>
    <property type="match status" value="1"/>
</dbReference>
<name>A0A5R8KGE1_9BACT</name>
<comment type="cofactor">
    <cofactor evidence="1">
        <name>Mo-bis(molybdopterin guanine dinucleotide)</name>
        <dbReference type="ChEBI" id="CHEBI:60539"/>
    </cofactor>
</comment>
<dbReference type="RefSeq" id="WP_138085579.1">
    <property type="nucleotide sequence ID" value="NZ_VAUV01000005.1"/>
</dbReference>
<comment type="cofactor">
    <cofactor evidence="2">
        <name>[4Fe-4S] cluster</name>
        <dbReference type="ChEBI" id="CHEBI:49883"/>
    </cofactor>
</comment>
<accession>A0A5R8KGE1</accession>
<dbReference type="GO" id="GO:0051539">
    <property type="term" value="F:4 iron, 4 sulfur cluster binding"/>
    <property type="evidence" value="ECO:0007669"/>
    <property type="project" value="UniProtKB-KW"/>
</dbReference>
<dbReference type="Gene3D" id="3.40.50.740">
    <property type="match status" value="1"/>
</dbReference>
<evidence type="ECO:0000256" key="5">
    <source>
        <dbReference type="ARBA" id="ARBA00022505"/>
    </source>
</evidence>
<dbReference type="SUPFAM" id="SSF53706">
    <property type="entry name" value="Formate dehydrogenase/DMSO reductase, domains 1-3"/>
    <property type="match status" value="1"/>
</dbReference>
<evidence type="ECO:0000256" key="7">
    <source>
        <dbReference type="ARBA" id="ARBA00023002"/>
    </source>
</evidence>
<dbReference type="SUPFAM" id="SSF50692">
    <property type="entry name" value="ADC-like"/>
    <property type="match status" value="1"/>
</dbReference>
<dbReference type="NCBIfam" id="TIGR01701">
    <property type="entry name" value="Fdhalpha-like"/>
    <property type="match status" value="1"/>
</dbReference>
<dbReference type="PANTHER" id="PTHR43105">
    <property type="entry name" value="RESPIRATORY NITRATE REDUCTASE"/>
    <property type="match status" value="1"/>
</dbReference>
<dbReference type="InterPro" id="IPR006657">
    <property type="entry name" value="MoPterin_dinucl-bd_dom"/>
</dbReference>
<evidence type="ECO:0000256" key="1">
    <source>
        <dbReference type="ARBA" id="ARBA00001942"/>
    </source>
</evidence>
<dbReference type="InterPro" id="IPR009010">
    <property type="entry name" value="Asp_de-COase-like_dom_sf"/>
</dbReference>
<sequence length="799" mass="88446">MSAHPPSPSSSSTGHPVTFTRVPGAQPPVEEPGVRQTRRKKTAAGYKAIEDSIRFGVGMAGTKNTLMTFPNLNQVKGFNCQSCAWPNPDDDRSIAEFCENGFKAVSYEADTRRLTPKFFREHSIADLAARSDHWLGEQGRLTEPLVRRPGSTHYEPVTWNEVFQLMATELKALDSPHQAIFYTSGRTSNETAFLYQLFARAFGTNNLPDCSNMCHESTSVAMPPMLGIGKACVKLQDVETADAIFILGQNPGTNHPRMMTALQKMKEAGGKLVFVNPLPETGAFRFKNPQDLLHPTRIPRFLFGRGTELSDMWLPVRINGDMAFLKGLMKDMLEHEDAHPGSVFDHDFIRLHTEGYEELIEVLRATSWDDILHSSGLSRQQIREASAIAMQARSTVVCWCMGLTQHKNAVATIQDIINFLFLRGNIGRPGAGPCPVRGHSNVQGDRTMGIWDKADGDFLDKLATEFNIDPPREDGYDTVAAVKAMHDGSAKFFFAMGGNFLSSPSDTEYTAAALQNCRLTAHVSIKLNRSHLITGQTALILPCLGRTEIDRQAGGEQFQTNEDTMGVVNPTRGVIEPASPHLLSESAIVAGLAKATLGVSTPIDWDAYVADYDLIRDKIEATIPGFPSFNARIREGTFYLPNPPRDERRFETPSGKAVFKAHPLTRCDVPPGHLLLTTIRSHDQFNTTIYRNDDRYRGIFNGRRVIFMNEDDLHDLNLVQGQMVDITSHFKGEQRHAEKFMVAPYPIPKGCAAAYYPETNVLVPLDSTADESNTPTSKSIIITVHSPAEQFLSNGAVPR</sequence>
<evidence type="ECO:0000259" key="12">
    <source>
        <dbReference type="Pfam" id="PF01568"/>
    </source>
</evidence>
<dbReference type="PANTHER" id="PTHR43105:SF4">
    <property type="entry name" value="PROTEIN YDEP"/>
    <property type="match status" value="1"/>
</dbReference>
<keyword evidence="14" id="KW-1185">Reference proteome</keyword>
<dbReference type="GO" id="GO:0043546">
    <property type="term" value="F:molybdopterin cofactor binding"/>
    <property type="evidence" value="ECO:0007669"/>
    <property type="project" value="InterPro"/>
</dbReference>
<dbReference type="InterPro" id="IPR010046">
    <property type="entry name" value="Mopterin_OxRdtse_a_bac"/>
</dbReference>
<dbReference type="PIRSF" id="PIRSF000144">
    <property type="entry name" value="CbbBc"/>
    <property type="match status" value="1"/>
</dbReference>
<evidence type="ECO:0000256" key="2">
    <source>
        <dbReference type="ARBA" id="ARBA00001966"/>
    </source>
</evidence>
<keyword evidence="6" id="KW-0479">Metal-binding</keyword>
<feature type="domain" description="Molybdopterin oxidoreductase" evidence="11">
    <location>
        <begin position="140"/>
        <end position="519"/>
    </location>
</feature>
<dbReference type="GO" id="GO:0016020">
    <property type="term" value="C:membrane"/>
    <property type="evidence" value="ECO:0007669"/>
    <property type="project" value="TreeGrafter"/>
</dbReference>
<evidence type="ECO:0000313" key="14">
    <source>
        <dbReference type="Proteomes" id="UP000306196"/>
    </source>
</evidence>
<dbReference type="Pfam" id="PF01568">
    <property type="entry name" value="Molydop_binding"/>
    <property type="match status" value="1"/>
</dbReference>
<evidence type="ECO:0000256" key="9">
    <source>
        <dbReference type="ARBA" id="ARBA00023014"/>
    </source>
</evidence>
<keyword evidence="5" id="KW-0500">Molybdenum</keyword>